<name>A0ABR6BT84_9PSEU</name>
<keyword evidence="1" id="KW-0812">Transmembrane</keyword>
<comment type="caution">
    <text evidence="2">The sequence shown here is derived from an EMBL/GenBank/DDBJ whole genome shotgun (WGS) entry which is preliminary data.</text>
</comment>
<keyword evidence="3" id="KW-1185">Reference proteome</keyword>
<proteinExistence type="predicted"/>
<dbReference type="Proteomes" id="UP000517916">
    <property type="component" value="Unassembled WGS sequence"/>
</dbReference>
<keyword evidence="1" id="KW-0472">Membrane</keyword>
<evidence type="ECO:0000313" key="3">
    <source>
        <dbReference type="Proteomes" id="UP000517916"/>
    </source>
</evidence>
<organism evidence="2 3">
    <name type="scientific">Kutzneria viridogrisea</name>
    <dbReference type="NCBI Taxonomy" id="47990"/>
    <lineage>
        <taxon>Bacteria</taxon>
        <taxon>Bacillati</taxon>
        <taxon>Actinomycetota</taxon>
        <taxon>Actinomycetes</taxon>
        <taxon>Pseudonocardiales</taxon>
        <taxon>Pseudonocardiaceae</taxon>
        <taxon>Kutzneria</taxon>
    </lineage>
</organism>
<evidence type="ECO:0000256" key="1">
    <source>
        <dbReference type="SAM" id="Phobius"/>
    </source>
</evidence>
<keyword evidence="1" id="KW-1133">Transmembrane helix</keyword>
<accession>A0ABR6BT84</accession>
<protein>
    <submittedName>
        <fullName evidence="2">Uncharacterized protein</fullName>
    </submittedName>
</protein>
<gene>
    <name evidence="2" type="ORF">BC739_007256</name>
</gene>
<feature type="transmembrane region" description="Helical" evidence="1">
    <location>
        <begin position="6"/>
        <end position="28"/>
    </location>
</feature>
<dbReference type="EMBL" id="JACJID010000006">
    <property type="protein sequence ID" value="MBA8930023.1"/>
    <property type="molecule type" value="Genomic_DNA"/>
</dbReference>
<sequence length="31" mass="3491">MSRLLANPLFWVLTAILCWLAAITFTIARQG</sequence>
<reference evidence="2 3" key="1">
    <citation type="submission" date="2020-08" db="EMBL/GenBank/DDBJ databases">
        <title>Genomic Encyclopedia of Archaeal and Bacterial Type Strains, Phase II (KMG-II): from individual species to whole genera.</title>
        <authorList>
            <person name="Goeker M."/>
        </authorList>
    </citation>
    <scope>NUCLEOTIDE SEQUENCE [LARGE SCALE GENOMIC DNA]</scope>
    <source>
        <strain evidence="2 3">DSM 43850</strain>
    </source>
</reference>
<evidence type="ECO:0000313" key="2">
    <source>
        <dbReference type="EMBL" id="MBA8930023.1"/>
    </source>
</evidence>